<evidence type="ECO:0000313" key="2">
    <source>
        <dbReference type="EMBL" id="KKL47252.1"/>
    </source>
</evidence>
<proteinExistence type="predicted"/>
<feature type="transmembrane region" description="Helical" evidence="1">
    <location>
        <begin position="156"/>
        <end position="174"/>
    </location>
</feature>
<feature type="transmembrane region" description="Helical" evidence="1">
    <location>
        <begin position="79"/>
        <end position="110"/>
    </location>
</feature>
<dbReference type="EMBL" id="LAZR01033733">
    <property type="protein sequence ID" value="KKL47252.1"/>
    <property type="molecule type" value="Genomic_DNA"/>
</dbReference>
<feature type="transmembrane region" description="Helical" evidence="1">
    <location>
        <begin position="48"/>
        <end position="72"/>
    </location>
</feature>
<feature type="transmembrane region" description="Helical" evidence="1">
    <location>
        <begin position="122"/>
        <end position="144"/>
    </location>
</feature>
<keyword evidence="1" id="KW-0812">Transmembrane</keyword>
<reference evidence="2" key="1">
    <citation type="journal article" date="2015" name="Nature">
        <title>Complex archaea that bridge the gap between prokaryotes and eukaryotes.</title>
        <authorList>
            <person name="Spang A."/>
            <person name="Saw J.H."/>
            <person name="Jorgensen S.L."/>
            <person name="Zaremba-Niedzwiedzka K."/>
            <person name="Martijn J."/>
            <person name="Lind A.E."/>
            <person name="van Eijk R."/>
            <person name="Schleper C."/>
            <person name="Guy L."/>
            <person name="Ettema T.J."/>
        </authorList>
    </citation>
    <scope>NUCLEOTIDE SEQUENCE</scope>
</reference>
<comment type="caution">
    <text evidence="2">The sequence shown here is derived from an EMBL/GenBank/DDBJ whole genome shotgun (WGS) entry which is preliminary data.</text>
</comment>
<feature type="transmembrane region" description="Helical" evidence="1">
    <location>
        <begin position="186"/>
        <end position="208"/>
    </location>
</feature>
<protein>
    <submittedName>
        <fullName evidence="2">Uncharacterized protein</fullName>
    </submittedName>
</protein>
<feature type="transmembrane region" description="Helical" evidence="1">
    <location>
        <begin position="21"/>
        <end position="42"/>
    </location>
</feature>
<dbReference type="AlphaFoldDB" id="A0A0F9F853"/>
<organism evidence="2">
    <name type="scientific">marine sediment metagenome</name>
    <dbReference type="NCBI Taxonomy" id="412755"/>
    <lineage>
        <taxon>unclassified sequences</taxon>
        <taxon>metagenomes</taxon>
        <taxon>ecological metagenomes</taxon>
    </lineage>
</organism>
<sequence>MVIYKLYVKMEQSEKRKLQGLVLILIGIIILMYNLFPLFFMLGAPISFGTLLLMEFWVLGIAFILTGTFTLVQWRTRKGIVVLGLTSTMLGGVLLFSTSLIIMGMVGAIWGTSYIFLFWDQIPIMATLLISGTVLFLHGLILIIKKQKNMKIIWRVIFVSIGLTLLVWVSRSLYLSMSYPTLTPFFATALYLDIILVGIVSLIACFFVMNPLKKEKTKLLLGRILITFGGLIIIISILGIFSFYMYAVGLNGGGMSGGAVA</sequence>
<gene>
    <name evidence="2" type="ORF">LCGC14_2337390</name>
</gene>
<keyword evidence="1" id="KW-0472">Membrane</keyword>
<accession>A0A0F9F853</accession>
<name>A0A0F9F853_9ZZZZ</name>
<keyword evidence="1" id="KW-1133">Transmembrane helix</keyword>
<evidence type="ECO:0000256" key="1">
    <source>
        <dbReference type="SAM" id="Phobius"/>
    </source>
</evidence>
<feature type="transmembrane region" description="Helical" evidence="1">
    <location>
        <begin position="220"/>
        <end position="246"/>
    </location>
</feature>